<feature type="signal peptide" evidence="1">
    <location>
        <begin position="1"/>
        <end position="19"/>
    </location>
</feature>
<reference evidence="2 3" key="1">
    <citation type="submission" date="2018-03" db="EMBL/GenBank/DDBJ databases">
        <title>Genomic Encyclopedia of Type Strains, Phase III (KMG-III): the genomes of soil and plant-associated and newly described type strains.</title>
        <authorList>
            <person name="Whitman W."/>
        </authorList>
    </citation>
    <scope>NUCLEOTIDE SEQUENCE [LARGE SCALE GENOMIC DNA]</scope>
    <source>
        <strain evidence="2 3">MWH-P2sevCIIIb</strain>
    </source>
</reference>
<keyword evidence="3" id="KW-1185">Reference proteome</keyword>
<name>A0A2T0XCZ7_9BURK</name>
<evidence type="ECO:0000313" key="2">
    <source>
        <dbReference type="EMBL" id="PRY96808.1"/>
    </source>
</evidence>
<organism evidence="2 3">
    <name type="scientific">Jezberella montanilacus</name>
    <dbReference type="NCBI Taxonomy" id="323426"/>
    <lineage>
        <taxon>Bacteria</taxon>
        <taxon>Pseudomonadati</taxon>
        <taxon>Pseudomonadota</taxon>
        <taxon>Betaproteobacteria</taxon>
        <taxon>Burkholderiales</taxon>
        <taxon>Alcaligenaceae</taxon>
        <taxon>Jezberella</taxon>
    </lineage>
</organism>
<dbReference type="Proteomes" id="UP000238308">
    <property type="component" value="Unassembled WGS sequence"/>
</dbReference>
<feature type="chain" id="PRO_5015481937" description="Lipoprotein" evidence="1">
    <location>
        <begin position="20"/>
        <end position="163"/>
    </location>
</feature>
<dbReference type="OrthoDB" id="8634872at2"/>
<comment type="caution">
    <text evidence="2">The sequence shown here is derived from an EMBL/GenBank/DDBJ whole genome shotgun (WGS) entry which is preliminary data.</text>
</comment>
<gene>
    <name evidence="2" type="ORF">BCM14_2563</name>
</gene>
<evidence type="ECO:0000256" key="1">
    <source>
        <dbReference type="SAM" id="SignalP"/>
    </source>
</evidence>
<keyword evidence="1" id="KW-0732">Signal</keyword>
<sequence length="163" mass="18089">MKRFRALTLVMMLSLAGCATEEVGPPKPELPKAPAEPVCQPTTAGTQLTGQWYFVRQQKGVAGEVQTLMTLGADGKLKQQTRVKQGRNIRSELRETGCWTFDASSLKTQVVRSNGELVDFDDPIYTVHYQVDRVTGDRLTFRESRAGSKPMTAKKMPPGFLLN</sequence>
<protein>
    <recommendedName>
        <fullName evidence="4">Lipoprotein</fullName>
    </recommendedName>
</protein>
<evidence type="ECO:0008006" key="4">
    <source>
        <dbReference type="Google" id="ProtNLM"/>
    </source>
</evidence>
<dbReference type="RefSeq" id="WP_106228394.1">
    <property type="nucleotide sequence ID" value="NZ_PVTV01000016.1"/>
</dbReference>
<dbReference type="AlphaFoldDB" id="A0A2T0XCZ7"/>
<proteinExistence type="predicted"/>
<dbReference type="PROSITE" id="PS51257">
    <property type="entry name" value="PROKAR_LIPOPROTEIN"/>
    <property type="match status" value="1"/>
</dbReference>
<dbReference type="EMBL" id="PVTV01000016">
    <property type="protein sequence ID" value="PRY96808.1"/>
    <property type="molecule type" value="Genomic_DNA"/>
</dbReference>
<accession>A0A2T0XCZ7</accession>
<evidence type="ECO:0000313" key="3">
    <source>
        <dbReference type="Proteomes" id="UP000238308"/>
    </source>
</evidence>